<dbReference type="CDD" id="cd01144">
    <property type="entry name" value="BtuF"/>
    <property type="match status" value="1"/>
</dbReference>
<evidence type="ECO:0000259" key="2">
    <source>
        <dbReference type="PROSITE" id="PS50983"/>
    </source>
</evidence>
<feature type="region of interest" description="Disordered" evidence="1">
    <location>
        <begin position="282"/>
        <end position="301"/>
    </location>
</feature>
<gene>
    <name evidence="3" type="ORF">EIK79_14590</name>
</gene>
<evidence type="ECO:0000313" key="4">
    <source>
        <dbReference type="Proteomes" id="UP000282322"/>
    </source>
</evidence>
<proteinExistence type="predicted"/>
<dbReference type="OrthoDB" id="9784at2157"/>
<dbReference type="Pfam" id="PF01497">
    <property type="entry name" value="Peripla_BP_2"/>
    <property type="match status" value="1"/>
</dbReference>
<dbReference type="PANTHER" id="PTHR42860">
    <property type="entry name" value="VITAMIN B12-BINDING PROTEIN"/>
    <property type="match status" value="1"/>
</dbReference>
<dbReference type="InterPro" id="IPR002491">
    <property type="entry name" value="ABC_transptr_periplasmic_BD"/>
</dbReference>
<keyword evidence="4" id="KW-1185">Reference proteome</keyword>
<feature type="domain" description="Fe/B12 periplasmic-binding" evidence="2">
    <location>
        <begin position="2"/>
        <end position="283"/>
    </location>
</feature>
<name>A0A3P3R7M7_9EURY</name>
<dbReference type="Proteomes" id="UP000282322">
    <property type="component" value="Unassembled WGS sequence"/>
</dbReference>
<comment type="caution">
    <text evidence="3">The sequence shown here is derived from an EMBL/GenBank/DDBJ whole genome shotgun (WGS) entry which is preliminary data.</text>
</comment>
<dbReference type="AlphaFoldDB" id="A0A3P3R7M7"/>
<dbReference type="Gene3D" id="3.40.50.1980">
    <property type="entry name" value="Nitrogenase molybdenum iron protein domain"/>
    <property type="match status" value="2"/>
</dbReference>
<dbReference type="InterPro" id="IPR051030">
    <property type="entry name" value="Vitamin_B12-ABC_binding"/>
</dbReference>
<accession>A0A3P3R7M7</accession>
<reference evidence="3 4" key="1">
    <citation type="submission" date="2018-11" db="EMBL/GenBank/DDBJ databases">
        <title>Taxonoimc description of Halomarina strain SPP-AMP-1.</title>
        <authorList>
            <person name="Pal Y."/>
            <person name="Srinivasana K."/>
            <person name="Verma A."/>
            <person name="Kumar P."/>
        </authorList>
    </citation>
    <scope>NUCLEOTIDE SEQUENCE [LARGE SCALE GENOMIC DNA]</scope>
    <source>
        <strain evidence="3 4">SPP-AMP-1</strain>
    </source>
</reference>
<organism evidence="3 4">
    <name type="scientific">Halocatena pleomorpha</name>
    <dbReference type="NCBI Taxonomy" id="1785090"/>
    <lineage>
        <taxon>Archaea</taxon>
        <taxon>Methanobacteriati</taxon>
        <taxon>Methanobacteriota</taxon>
        <taxon>Stenosarchaea group</taxon>
        <taxon>Halobacteria</taxon>
        <taxon>Halobacteriales</taxon>
        <taxon>Natronomonadaceae</taxon>
        <taxon>Halocatena</taxon>
    </lineage>
</organism>
<dbReference type="PANTHER" id="PTHR42860:SF1">
    <property type="entry name" value="VITAMIN B12-BINDING PROTEIN"/>
    <property type="match status" value="1"/>
</dbReference>
<sequence>MRVVTLLPSATEIVYALGIEPVAVSHECDHPPAARSKPVVNHARIDATKSAEIDRQVVQAERNGGVYEIDLDVLAAAEPDLIVTQGLCDVCAVDQVLVADAVSELGLDCEILTTDPHSLGDIRSDIERIGRAVGRSDRAGEVIEAFDSRIDSVREAVPETDRQPSVVVLDWLDPVMTAGHWVPEMVSIAGGRTPVDNEASVPREWDEIRAVDPDVLVVAPCGFDLEQTEQNRRDLTEREGWDELTAVASNRVYAIDGHEYMNRPGVRMAESLEQLAGVIHPEQFEEPSKEAVRSFERLTDQ</sequence>
<evidence type="ECO:0000313" key="3">
    <source>
        <dbReference type="EMBL" id="RRJ28939.1"/>
    </source>
</evidence>
<dbReference type="EMBL" id="RRCH01000031">
    <property type="protein sequence ID" value="RRJ28939.1"/>
    <property type="molecule type" value="Genomic_DNA"/>
</dbReference>
<evidence type="ECO:0000256" key="1">
    <source>
        <dbReference type="SAM" id="MobiDB-lite"/>
    </source>
</evidence>
<dbReference type="SUPFAM" id="SSF53807">
    <property type="entry name" value="Helical backbone' metal receptor"/>
    <property type="match status" value="1"/>
</dbReference>
<protein>
    <submittedName>
        <fullName evidence="3">Cobalamin-binding protein</fullName>
    </submittedName>
</protein>
<dbReference type="PROSITE" id="PS50983">
    <property type="entry name" value="FE_B12_PBP"/>
    <property type="match status" value="1"/>
</dbReference>
<dbReference type="RefSeq" id="WP_124955964.1">
    <property type="nucleotide sequence ID" value="NZ_RRCH01000031.1"/>
</dbReference>